<evidence type="ECO:0000313" key="2">
    <source>
        <dbReference type="EMBL" id="MCI88945.1"/>
    </source>
</evidence>
<dbReference type="EMBL" id="LXQA011206560">
    <property type="protein sequence ID" value="MCI88945.1"/>
    <property type="molecule type" value="Genomic_DNA"/>
</dbReference>
<evidence type="ECO:0000313" key="3">
    <source>
        <dbReference type="Proteomes" id="UP000265520"/>
    </source>
</evidence>
<comment type="caution">
    <text evidence="2">The sequence shown here is derived from an EMBL/GenBank/DDBJ whole genome shotgun (WGS) entry which is preliminary data.</text>
</comment>
<proteinExistence type="predicted"/>
<reference evidence="2 3" key="1">
    <citation type="journal article" date="2018" name="Front. Plant Sci.">
        <title>Red Clover (Trifolium pratense) and Zigzag Clover (T. medium) - A Picture of Genomic Similarities and Differences.</title>
        <authorList>
            <person name="Dluhosova J."/>
            <person name="Istvanek J."/>
            <person name="Nedelnik J."/>
            <person name="Repkova J."/>
        </authorList>
    </citation>
    <scope>NUCLEOTIDE SEQUENCE [LARGE SCALE GENOMIC DNA]</scope>
    <source>
        <strain evidence="3">cv. 10/8</strain>
        <tissue evidence="2">Leaf</tissue>
    </source>
</reference>
<evidence type="ECO:0000256" key="1">
    <source>
        <dbReference type="SAM" id="MobiDB-lite"/>
    </source>
</evidence>
<name>A0A392VQG1_9FABA</name>
<organism evidence="2 3">
    <name type="scientific">Trifolium medium</name>
    <dbReference type="NCBI Taxonomy" id="97028"/>
    <lineage>
        <taxon>Eukaryota</taxon>
        <taxon>Viridiplantae</taxon>
        <taxon>Streptophyta</taxon>
        <taxon>Embryophyta</taxon>
        <taxon>Tracheophyta</taxon>
        <taxon>Spermatophyta</taxon>
        <taxon>Magnoliopsida</taxon>
        <taxon>eudicotyledons</taxon>
        <taxon>Gunneridae</taxon>
        <taxon>Pentapetalae</taxon>
        <taxon>rosids</taxon>
        <taxon>fabids</taxon>
        <taxon>Fabales</taxon>
        <taxon>Fabaceae</taxon>
        <taxon>Papilionoideae</taxon>
        <taxon>50 kb inversion clade</taxon>
        <taxon>NPAAA clade</taxon>
        <taxon>Hologalegina</taxon>
        <taxon>IRL clade</taxon>
        <taxon>Trifolieae</taxon>
        <taxon>Trifolium</taxon>
    </lineage>
</organism>
<feature type="region of interest" description="Disordered" evidence="1">
    <location>
        <begin position="1"/>
        <end position="37"/>
    </location>
</feature>
<accession>A0A392VQG1</accession>
<sequence>SEANLKVPVSKRHSASSSEIATRALAMRDNPPLDEPS</sequence>
<keyword evidence="3" id="KW-1185">Reference proteome</keyword>
<dbReference type="AlphaFoldDB" id="A0A392VQG1"/>
<protein>
    <submittedName>
        <fullName evidence="2">Uncharacterized protein</fullName>
    </submittedName>
</protein>
<dbReference type="Proteomes" id="UP000265520">
    <property type="component" value="Unassembled WGS sequence"/>
</dbReference>
<feature type="non-terminal residue" evidence="2">
    <location>
        <position position="1"/>
    </location>
</feature>